<evidence type="ECO:0000256" key="7">
    <source>
        <dbReference type="ARBA" id="ARBA00022927"/>
    </source>
</evidence>
<evidence type="ECO:0000256" key="10">
    <source>
        <dbReference type="SAM" id="SignalP"/>
    </source>
</evidence>
<dbReference type="Gene3D" id="1.25.10.10">
    <property type="entry name" value="Leucine-rich Repeat Variant"/>
    <property type="match status" value="1"/>
</dbReference>
<evidence type="ECO:0000256" key="9">
    <source>
        <dbReference type="SAM" id="MobiDB-lite"/>
    </source>
</evidence>
<feature type="signal peptide" evidence="10">
    <location>
        <begin position="1"/>
        <end position="22"/>
    </location>
</feature>
<keyword evidence="4" id="KW-0813">Transport</keyword>
<dbReference type="Proteomes" id="UP001623330">
    <property type="component" value="Unassembled WGS sequence"/>
</dbReference>
<feature type="chain" id="PRO_5046146122" description="Nucleotide exchange factor SIL1" evidence="10">
    <location>
        <begin position="23"/>
        <end position="355"/>
    </location>
</feature>
<accession>A0ABR4NZA1</accession>
<keyword evidence="12" id="KW-1185">Reference proteome</keyword>
<evidence type="ECO:0000256" key="6">
    <source>
        <dbReference type="ARBA" id="ARBA00022824"/>
    </source>
</evidence>
<evidence type="ECO:0000256" key="1">
    <source>
        <dbReference type="ARBA" id="ARBA00010588"/>
    </source>
</evidence>
<sequence>MNLRKSRVLIVLIALLVMCVRASNEDSGRRTLKPRIGDENALVAKPMPPLGPVGGEIAGIAAGVNHQGNVGESRENAEGAEDEQSVNDNANIDMQWMEDHIEDSHDYKKGYGIVERYFDELNAHNNINSPLEARELSSRLVLGCLRNNPPVKRLIWEKHPLFVSQILDVYLKDLLKQQDSKLKFPLMKRYLSILIELINYTNGFKFVNDYRNTLDEIYKTNNVPSDIQIKILELVSLTTSNLKEAPVWIERIVSILNNSDVHLDELHKRFFFNALHKLKEEDKKVDIPKGFLHWLANESQQRSFNLQGIEDNDDKLAVRDLEQEEFDKKLIDSRHLLFGNPLAARIKNNDYLDEL</sequence>
<comment type="similarity">
    <text evidence="1">Belongs to the SIL1 family.</text>
</comment>
<dbReference type="EMBL" id="JBEVYD010000003">
    <property type="protein sequence ID" value="KAL3234492.1"/>
    <property type="molecule type" value="Genomic_DNA"/>
</dbReference>
<comment type="subunit">
    <text evidence="2">Interacts with KAR2.</text>
</comment>
<name>A0ABR4NZA1_9SACH</name>
<evidence type="ECO:0000256" key="5">
    <source>
        <dbReference type="ARBA" id="ARBA00022729"/>
    </source>
</evidence>
<dbReference type="InterPro" id="IPR031884">
    <property type="entry name" value="Sil1_fungi"/>
</dbReference>
<evidence type="ECO:0000256" key="4">
    <source>
        <dbReference type="ARBA" id="ARBA00022448"/>
    </source>
</evidence>
<proteinExistence type="inferred from homology"/>
<protein>
    <recommendedName>
        <fullName evidence="3">Nucleotide exchange factor SIL1</fullName>
    </recommendedName>
</protein>
<keyword evidence="5 10" id="KW-0732">Signal</keyword>
<dbReference type="Pfam" id="PF16782">
    <property type="entry name" value="SIL1"/>
    <property type="match status" value="1"/>
</dbReference>
<evidence type="ECO:0000313" key="11">
    <source>
        <dbReference type="EMBL" id="KAL3234492.1"/>
    </source>
</evidence>
<evidence type="ECO:0000256" key="8">
    <source>
        <dbReference type="ARBA" id="ARBA00023010"/>
    </source>
</evidence>
<keyword evidence="7" id="KW-0653">Protein transport</keyword>
<dbReference type="InterPro" id="IPR011989">
    <property type="entry name" value="ARM-like"/>
</dbReference>
<comment type="caution">
    <text evidence="11">The sequence shown here is derived from an EMBL/GenBank/DDBJ whole genome shotgun (WGS) entry which is preliminary data.</text>
</comment>
<feature type="region of interest" description="Disordered" evidence="9">
    <location>
        <begin position="67"/>
        <end position="86"/>
    </location>
</feature>
<keyword evidence="8" id="KW-0811">Translocation</keyword>
<evidence type="ECO:0000256" key="3">
    <source>
        <dbReference type="ARBA" id="ARBA00015352"/>
    </source>
</evidence>
<keyword evidence="6" id="KW-0256">Endoplasmic reticulum</keyword>
<evidence type="ECO:0000313" key="12">
    <source>
        <dbReference type="Proteomes" id="UP001623330"/>
    </source>
</evidence>
<reference evidence="11 12" key="1">
    <citation type="submission" date="2024-05" db="EMBL/GenBank/DDBJ databases">
        <title>Long read based assembly of the Candida bracarensis genome reveals expanded adhesin content.</title>
        <authorList>
            <person name="Marcet-Houben M."/>
            <person name="Ksiezopolska E."/>
            <person name="Gabaldon T."/>
        </authorList>
    </citation>
    <scope>NUCLEOTIDE SEQUENCE [LARGE SCALE GENOMIC DNA]</scope>
    <source>
        <strain evidence="11 12">CBM6</strain>
    </source>
</reference>
<gene>
    <name evidence="11" type="ORF">RNJ44_03254</name>
</gene>
<organism evidence="11 12">
    <name type="scientific">Nakaseomyces bracarensis</name>
    <dbReference type="NCBI Taxonomy" id="273131"/>
    <lineage>
        <taxon>Eukaryota</taxon>
        <taxon>Fungi</taxon>
        <taxon>Dikarya</taxon>
        <taxon>Ascomycota</taxon>
        <taxon>Saccharomycotina</taxon>
        <taxon>Saccharomycetes</taxon>
        <taxon>Saccharomycetales</taxon>
        <taxon>Saccharomycetaceae</taxon>
        <taxon>Nakaseomyces</taxon>
    </lineage>
</organism>
<evidence type="ECO:0000256" key="2">
    <source>
        <dbReference type="ARBA" id="ARBA00011799"/>
    </source>
</evidence>